<keyword evidence="5 10" id="KW-1133">Transmembrane helix</keyword>
<feature type="transmembrane region" description="Helical" evidence="10">
    <location>
        <begin position="157"/>
        <end position="180"/>
    </location>
</feature>
<feature type="compositionally biased region" description="Low complexity" evidence="9">
    <location>
        <begin position="365"/>
        <end position="378"/>
    </location>
</feature>
<feature type="region of interest" description="Disordered" evidence="9">
    <location>
        <begin position="345"/>
        <end position="394"/>
    </location>
</feature>
<feature type="transmembrane region" description="Helical" evidence="10">
    <location>
        <begin position="419"/>
        <end position="439"/>
    </location>
</feature>
<dbReference type="EMBL" id="KV784353">
    <property type="protein sequence ID" value="OEU23470.1"/>
    <property type="molecule type" value="Genomic_DNA"/>
</dbReference>
<dbReference type="KEGG" id="fcy:FRACYDRAFT_223799"/>
<protein>
    <recommendedName>
        <fullName evidence="13">Auxin efflux carrier</fullName>
    </recommendedName>
</protein>
<dbReference type="InParanoid" id="A0A1E7FZ93"/>
<evidence type="ECO:0000256" key="4">
    <source>
        <dbReference type="ARBA" id="ARBA00022692"/>
    </source>
</evidence>
<keyword evidence="4 10" id="KW-0812">Transmembrane</keyword>
<feature type="compositionally biased region" description="Polar residues" evidence="9">
    <location>
        <begin position="196"/>
        <end position="205"/>
    </location>
</feature>
<evidence type="ECO:0000256" key="3">
    <source>
        <dbReference type="ARBA" id="ARBA00022448"/>
    </source>
</evidence>
<feature type="region of interest" description="Disordered" evidence="9">
    <location>
        <begin position="183"/>
        <end position="225"/>
    </location>
</feature>
<keyword evidence="12" id="KW-1185">Reference proteome</keyword>
<evidence type="ECO:0000256" key="9">
    <source>
        <dbReference type="SAM" id="MobiDB-lite"/>
    </source>
</evidence>
<feature type="transmembrane region" description="Helical" evidence="10">
    <location>
        <begin position="512"/>
        <end position="535"/>
    </location>
</feature>
<feature type="transmembrane region" description="Helical" evidence="10">
    <location>
        <begin position="589"/>
        <end position="615"/>
    </location>
</feature>
<feature type="transmembrane region" description="Helical" evidence="10">
    <location>
        <begin position="12"/>
        <end position="34"/>
    </location>
</feature>
<evidence type="ECO:0000256" key="5">
    <source>
        <dbReference type="ARBA" id="ARBA00022989"/>
    </source>
</evidence>
<dbReference type="InterPro" id="IPR045033">
    <property type="entry name" value="PILS1/3/4/5/7"/>
</dbReference>
<sequence length="619" mass="67374">MESSFYETVLSTFMASIKSVGTACTLASLGIYLHQCGFIVGNGKRTLALISQQVTIPLLFFTKILYCNQDWSTDPCPNVTDSLNDAWILLVWPIWVCSSGLVVGYIVTILANVPKHQCNSIMASIAFGNSTGLPITLLTVIHANFGSSSVLGSVDPTLFLSVYLVIYPILQWGLGGMLLAPPSPTTTAETKKRKQSSLVRKTSSVTETEAESSDDDNNDDGMEMEAGNNTIIGMKRQLSMKSSIRQKLVHNVINCNKMSNEKYQINHRGLECVDASMYISIQENLNRWGKPVYRTARKGSFYGDSDDQIEIDDDNTALEECMNMNMTTRTESGADIGMDMDISEQDVPHQRHHDDSNTNTTIDESSALLTATTKTSSDSTKRYSNVSSCKGRGGVNEENKENKLMDTIRLILKRCFQPPVIAALLGLLFASFPVLRGILVDIDDRNGTAPFQWFFDGLYEIGQSAVPINMMILGCNLSASYMLEQEPTSSTSSSSDSNYPSNSNNKFFSNKASLYVVIGKMIVMPIVGVLSTLLLQTVYTVSEEIAGGLYLVLLIVFLCPTANNVMVMVELSSGGSGGGGSKEGMARIIAYQYAVAPIVLSGTVTGSVLMASYMAKTSN</sequence>
<feature type="transmembrane region" description="Helical" evidence="10">
    <location>
        <begin position="46"/>
        <end position="66"/>
    </location>
</feature>
<evidence type="ECO:0008006" key="13">
    <source>
        <dbReference type="Google" id="ProtNLM"/>
    </source>
</evidence>
<reference evidence="11 12" key="1">
    <citation type="submission" date="2016-09" db="EMBL/GenBank/DDBJ databases">
        <title>Extensive genetic diversity and differential bi-allelic expression allows diatom success in the polar Southern Ocean.</title>
        <authorList>
            <consortium name="DOE Joint Genome Institute"/>
            <person name="Mock T."/>
            <person name="Otillar R.P."/>
            <person name="Strauss J."/>
            <person name="Dupont C."/>
            <person name="Frickenhaus S."/>
            <person name="Maumus F."/>
            <person name="Mcmullan M."/>
            <person name="Sanges R."/>
            <person name="Schmutz J."/>
            <person name="Toseland A."/>
            <person name="Valas R."/>
            <person name="Veluchamy A."/>
            <person name="Ward B.J."/>
            <person name="Allen A."/>
            <person name="Barry K."/>
            <person name="Falciatore A."/>
            <person name="Ferrante M."/>
            <person name="Fortunato A.E."/>
            <person name="Gloeckner G."/>
            <person name="Gruber A."/>
            <person name="Hipkin R."/>
            <person name="Janech M."/>
            <person name="Kroth P."/>
            <person name="Leese F."/>
            <person name="Lindquist E."/>
            <person name="Lyon B.R."/>
            <person name="Martin J."/>
            <person name="Mayer C."/>
            <person name="Parker M."/>
            <person name="Quesneville H."/>
            <person name="Raymond J."/>
            <person name="Uhlig C."/>
            <person name="Valentin K.U."/>
            <person name="Worden A.Z."/>
            <person name="Armbrust E.V."/>
            <person name="Bowler C."/>
            <person name="Green B."/>
            <person name="Moulton V."/>
            <person name="Van Oosterhout C."/>
            <person name="Grigoriev I."/>
        </authorList>
    </citation>
    <scope>NUCLEOTIDE SEQUENCE [LARGE SCALE GENOMIC DNA]</scope>
    <source>
        <strain evidence="11 12">CCMP1102</strain>
    </source>
</reference>
<keyword evidence="3" id="KW-0813">Transport</keyword>
<organism evidence="11 12">
    <name type="scientific">Fragilariopsis cylindrus CCMP1102</name>
    <dbReference type="NCBI Taxonomy" id="635003"/>
    <lineage>
        <taxon>Eukaryota</taxon>
        <taxon>Sar</taxon>
        <taxon>Stramenopiles</taxon>
        <taxon>Ochrophyta</taxon>
        <taxon>Bacillariophyta</taxon>
        <taxon>Bacillariophyceae</taxon>
        <taxon>Bacillariophycidae</taxon>
        <taxon>Bacillariales</taxon>
        <taxon>Bacillariaceae</taxon>
        <taxon>Fragilariopsis</taxon>
    </lineage>
</organism>
<name>A0A1E7FZ93_9STRA</name>
<evidence type="ECO:0000256" key="8">
    <source>
        <dbReference type="ARBA" id="ARBA00025752"/>
    </source>
</evidence>
<dbReference type="Pfam" id="PF03547">
    <property type="entry name" value="Mem_trans"/>
    <property type="match status" value="1"/>
</dbReference>
<evidence type="ECO:0000313" key="11">
    <source>
        <dbReference type="EMBL" id="OEU23470.1"/>
    </source>
</evidence>
<evidence type="ECO:0000256" key="10">
    <source>
        <dbReference type="SAM" id="Phobius"/>
    </source>
</evidence>
<dbReference type="AlphaFoldDB" id="A0A1E7FZ93"/>
<feature type="transmembrane region" description="Helical" evidence="10">
    <location>
        <begin position="547"/>
        <end position="569"/>
    </location>
</feature>
<evidence type="ECO:0000256" key="2">
    <source>
        <dbReference type="ARBA" id="ARBA00004308"/>
    </source>
</evidence>
<dbReference type="InterPro" id="IPR004776">
    <property type="entry name" value="Mem_transp_PIN-like"/>
</dbReference>
<dbReference type="PANTHER" id="PTHR31651">
    <property type="match status" value="1"/>
</dbReference>
<dbReference type="GO" id="GO:0055085">
    <property type="term" value="P:transmembrane transport"/>
    <property type="evidence" value="ECO:0007669"/>
    <property type="project" value="InterPro"/>
</dbReference>
<feature type="transmembrane region" description="Helical" evidence="10">
    <location>
        <begin position="125"/>
        <end position="145"/>
    </location>
</feature>
<proteinExistence type="inferred from homology"/>
<accession>A0A1E7FZ93</accession>
<evidence type="ECO:0000256" key="1">
    <source>
        <dbReference type="ARBA" id="ARBA00004141"/>
    </source>
</evidence>
<dbReference type="Proteomes" id="UP000095751">
    <property type="component" value="Unassembled WGS sequence"/>
</dbReference>
<feature type="compositionally biased region" description="Basic and acidic residues" evidence="9">
    <location>
        <begin position="346"/>
        <end position="356"/>
    </location>
</feature>
<dbReference type="GO" id="GO:0016020">
    <property type="term" value="C:membrane"/>
    <property type="evidence" value="ECO:0007669"/>
    <property type="project" value="UniProtKB-SubCell"/>
</dbReference>
<feature type="compositionally biased region" description="Acidic residues" evidence="9">
    <location>
        <begin position="208"/>
        <end position="223"/>
    </location>
</feature>
<comment type="subcellular location">
    <subcellularLocation>
        <location evidence="2">Endomembrane system</location>
    </subcellularLocation>
    <subcellularLocation>
        <location evidence="1">Membrane</location>
        <topology evidence="1">Multi-pass membrane protein</topology>
    </subcellularLocation>
</comment>
<keyword evidence="6 10" id="KW-0472">Membrane</keyword>
<dbReference type="GO" id="GO:0012505">
    <property type="term" value="C:endomembrane system"/>
    <property type="evidence" value="ECO:0007669"/>
    <property type="project" value="UniProtKB-SubCell"/>
</dbReference>
<comment type="function">
    <text evidence="7">Involved in cellular auxin homeostasis by regulating auxin metabolism. Regulates intracellular auxin accumulation at the endoplasmic reticulum and thus auxin availability for nuclear auxin signaling.</text>
</comment>
<evidence type="ECO:0000256" key="7">
    <source>
        <dbReference type="ARBA" id="ARBA00025100"/>
    </source>
</evidence>
<evidence type="ECO:0000256" key="6">
    <source>
        <dbReference type="ARBA" id="ARBA00023136"/>
    </source>
</evidence>
<dbReference type="PANTHER" id="PTHR31651:SF33">
    <property type="entry name" value="PROTEIN PIN-LIKES 1"/>
    <property type="match status" value="1"/>
</dbReference>
<feature type="transmembrane region" description="Helical" evidence="10">
    <location>
        <begin position="86"/>
        <end position="113"/>
    </location>
</feature>
<evidence type="ECO:0000313" key="12">
    <source>
        <dbReference type="Proteomes" id="UP000095751"/>
    </source>
</evidence>
<gene>
    <name evidence="11" type="ORF">FRACYDRAFT_223799</name>
</gene>
<dbReference type="OrthoDB" id="191139at2759"/>
<comment type="similarity">
    <text evidence="8">Belongs to the auxin efflux carrier (TC 2.A.69.2) family.</text>
</comment>